<comment type="similarity">
    <text evidence="17">Belongs to the NnrD/CARKD family.</text>
</comment>
<dbReference type="GO" id="GO:0005524">
    <property type="term" value="F:ATP binding"/>
    <property type="evidence" value="ECO:0007669"/>
    <property type="project" value="UniProtKB-UniRule"/>
</dbReference>
<dbReference type="HAMAP" id="MF_01965">
    <property type="entry name" value="NADHX_dehydratase"/>
    <property type="match status" value="1"/>
</dbReference>
<comment type="caution">
    <text evidence="18">Lacks conserved residue(s) required for the propagation of feature annotation.</text>
</comment>
<evidence type="ECO:0000256" key="18">
    <source>
        <dbReference type="HAMAP-Rule" id="MF_01966"/>
    </source>
</evidence>
<dbReference type="InterPro" id="IPR004443">
    <property type="entry name" value="YjeF_N_dom"/>
</dbReference>
<dbReference type="HAMAP" id="MF_01966">
    <property type="entry name" value="NADHX_epimerase"/>
    <property type="match status" value="1"/>
</dbReference>
<comment type="similarity">
    <text evidence="18">Belongs to the NnrE/AIBP family.</text>
</comment>
<evidence type="ECO:0000256" key="6">
    <source>
        <dbReference type="ARBA" id="ARBA00022741"/>
    </source>
</evidence>
<dbReference type="Pfam" id="PF03853">
    <property type="entry name" value="YjeF_N"/>
    <property type="match status" value="1"/>
</dbReference>
<sequence>MVTLLPTPEEMSRWDRLTINEFGLSGQILMENASRAALYALKKEFGPLRDASVMVFAGPGNNGGDAFALARHLVNLGATVLILHAKHLAQYTHDSAYHLKLAMDMGIPCSYLPEYEMDLVPRIDIIVDGLLGTGFEDSLRPNMQGWIKSINKLGVHSHVLSLDIPSGLNGTTGQPMPIAVKADLTVTFEEAKLGLFLPPAKGHVGNLVTSKIGIPRHIKDRHPTAHIALGPDLANLLPEPGSTMHKGEAGHILVLGGSPGLTGAPMLAARAAFRSGAGLVSIACPKALTPVYGCFPEVMTLGLGNSDQWSAECFESLRPNLSRFSAVVFGPGFGRSDGAMAFLERYLANPHAKTLYDADALFLLAQRPDLLALVGQDAVLTPHPGEMANFFGVTAGAINLARARYAREFSFGHRVNLVLKGAATIVAGHEDPIAISPFCAPNLAIAGSGDVLAGIIGSLMAQGHPPLTAARIGVYWHGYAGTQLANDFPYRGNTPMEIADHLPTALKEWKKCVQLKIS</sequence>
<evidence type="ECO:0000256" key="4">
    <source>
        <dbReference type="ARBA" id="ARBA00009524"/>
    </source>
</evidence>
<feature type="binding site" evidence="17">
    <location>
        <position position="332"/>
    </location>
    <ligand>
        <name>(6S)-NADPHX</name>
        <dbReference type="ChEBI" id="CHEBI:64076"/>
    </ligand>
</feature>
<gene>
    <name evidence="18" type="primary">nnrE</name>
    <name evidence="17" type="synonym">nnrD</name>
    <name evidence="22" type="ORF">SAMN04488082_12521</name>
</gene>
<name>A0A1I3ZKP4_9BACT</name>
<dbReference type="InterPro" id="IPR000631">
    <property type="entry name" value="CARKD"/>
</dbReference>
<dbReference type="GO" id="GO:0046496">
    <property type="term" value="P:nicotinamide nucleotide metabolic process"/>
    <property type="evidence" value="ECO:0007669"/>
    <property type="project" value="UniProtKB-UniRule"/>
</dbReference>
<feature type="domain" description="YjeF C-terminal" evidence="20">
    <location>
        <begin position="229"/>
        <end position="509"/>
    </location>
</feature>
<keyword evidence="6 17" id="KW-0547">Nucleotide-binding</keyword>
<feature type="binding site" evidence="17">
    <location>
        <position position="383"/>
    </location>
    <ligand>
        <name>(6S)-NADPHX</name>
        <dbReference type="ChEBI" id="CHEBI:64076"/>
    </ligand>
</feature>
<organism evidence="22 23">
    <name type="scientific">Desulfomicrobium apsheronum</name>
    <dbReference type="NCBI Taxonomy" id="52560"/>
    <lineage>
        <taxon>Bacteria</taxon>
        <taxon>Pseudomonadati</taxon>
        <taxon>Thermodesulfobacteriota</taxon>
        <taxon>Desulfovibrionia</taxon>
        <taxon>Desulfovibrionales</taxon>
        <taxon>Desulfomicrobiaceae</taxon>
        <taxon>Desulfomicrobium</taxon>
    </lineage>
</organism>
<feature type="binding site" evidence="18">
    <location>
        <position position="166"/>
    </location>
    <ligand>
        <name>K(+)</name>
        <dbReference type="ChEBI" id="CHEBI:29103"/>
    </ligand>
</feature>
<evidence type="ECO:0000256" key="16">
    <source>
        <dbReference type="ARBA" id="ARBA00049209"/>
    </source>
</evidence>
<comment type="similarity">
    <text evidence="4 19">In the C-terminal section; belongs to the NnrD/CARKD family.</text>
</comment>
<dbReference type="AlphaFoldDB" id="A0A1I3ZKP4"/>
<dbReference type="EMBL" id="FORX01000025">
    <property type="protein sequence ID" value="SFK44510.1"/>
    <property type="molecule type" value="Genomic_DNA"/>
</dbReference>
<evidence type="ECO:0000256" key="17">
    <source>
        <dbReference type="HAMAP-Rule" id="MF_01965"/>
    </source>
</evidence>
<comment type="similarity">
    <text evidence="3 19">In the N-terminal section; belongs to the NnrE/AIBP family.</text>
</comment>
<feature type="binding site" evidence="17">
    <location>
        <begin position="420"/>
        <end position="424"/>
    </location>
    <ligand>
        <name>AMP</name>
        <dbReference type="ChEBI" id="CHEBI:456215"/>
    </ligand>
</feature>
<comment type="cofactor">
    <cofactor evidence="17">
        <name>Mg(2+)</name>
        <dbReference type="ChEBI" id="CHEBI:18420"/>
    </cofactor>
</comment>
<feature type="domain" description="YjeF N-terminal" evidence="21">
    <location>
        <begin position="11"/>
        <end position="220"/>
    </location>
</feature>
<keyword evidence="23" id="KW-1185">Reference proteome</keyword>
<proteinExistence type="inferred from homology"/>
<feature type="binding site" evidence="18">
    <location>
        <position position="62"/>
    </location>
    <ligand>
        <name>K(+)</name>
        <dbReference type="ChEBI" id="CHEBI:29103"/>
    </ligand>
</feature>
<evidence type="ECO:0000256" key="3">
    <source>
        <dbReference type="ARBA" id="ARBA00006001"/>
    </source>
</evidence>
<dbReference type="Gene3D" id="3.40.1190.20">
    <property type="match status" value="1"/>
</dbReference>
<dbReference type="STRING" id="52560.SAMN04488082_12521"/>
<evidence type="ECO:0000313" key="23">
    <source>
        <dbReference type="Proteomes" id="UP000198635"/>
    </source>
</evidence>
<feature type="binding site" evidence="18">
    <location>
        <begin position="132"/>
        <end position="138"/>
    </location>
    <ligand>
        <name>(6S)-NADPHX</name>
        <dbReference type="ChEBI" id="CHEBI:64076"/>
    </ligand>
</feature>
<evidence type="ECO:0000256" key="13">
    <source>
        <dbReference type="ARBA" id="ARBA00023268"/>
    </source>
</evidence>
<dbReference type="PROSITE" id="PS51385">
    <property type="entry name" value="YJEF_N"/>
    <property type="match status" value="1"/>
</dbReference>
<dbReference type="InterPro" id="IPR030677">
    <property type="entry name" value="Nnr"/>
</dbReference>
<comment type="catalytic activity">
    <reaction evidence="1 18 19">
        <text>(6R)-NADHX = (6S)-NADHX</text>
        <dbReference type="Rhea" id="RHEA:32215"/>
        <dbReference type="ChEBI" id="CHEBI:64074"/>
        <dbReference type="ChEBI" id="CHEBI:64075"/>
        <dbReference type="EC" id="5.1.99.6"/>
    </reaction>
</comment>
<feature type="binding site" evidence="18">
    <location>
        <begin position="61"/>
        <end position="65"/>
    </location>
    <ligand>
        <name>(6S)-NADPHX</name>
        <dbReference type="ChEBI" id="CHEBI:64076"/>
    </ligand>
</feature>
<dbReference type="InterPro" id="IPR017953">
    <property type="entry name" value="Carbohydrate_kinase_pred_CS"/>
</dbReference>
<evidence type="ECO:0000256" key="1">
    <source>
        <dbReference type="ARBA" id="ARBA00000013"/>
    </source>
</evidence>
<evidence type="ECO:0000256" key="8">
    <source>
        <dbReference type="ARBA" id="ARBA00022857"/>
    </source>
</evidence>
<comment type="function">
    <text evidence="14 19">Bifunctional enzyme that catalyzes the epimerization of the S- and R-forms of NAD(P)HX and the dehydration of the S-form of NAD(P)HX at the expense of ADP, which is converted to AMP. This allows the repair of both epimers of NAD(P)HX, a damaged form of NAD(P)H that is a result of enzymatic or heat-dependent hydration.</text>
</comment>
<keyword evidence="10 17" id="KW-0520">NAD</keyword>
<dbReference type="CDD" id="cd01171">
    <property type="entry name" value="YXKO-related"/>
    <property type="match status" value="1"/>
</dbReference>
<evidence type="ECO:0000256" key="9">
    <source>
        <dbReference type="ARBA" id="ARBA00022958"/>
    </source>
</evidence>
<comment type="subunit">
    <text evidence="17">Homotetramer.</text>
</comment>
<dbReference type="Pfam" id="PF01256">
    <property type="entry name" value="Carb_kinase"/>
    <property type="match status" value="1"/>
</dbReference>
<dbReference type="GO" id="GO:0110051">
    <property type="term" value="P:metabolite repair"/>
    <property type="evidence" value="ECO:0007669"/>
    <property type="project" value="TreeGrafter"/>
</dbReference>
<dbReference type="GO" id="GO:0052855">
    <property type="term" value="F:ADP-dependent NAD(P)H-hydrate dehydratase activity"/>
    <property type="evidence" value="ECO:0007669"/>
    <property type="project" value="UniProtKB-UniRule"/>
</dbReference>
<keyword evidence="5 18" id="KW-0479">Metal-binding</keyword>
<feature type="binding site" evidence="17">
    <location>
        <position position="264"/>
    </location>
    <ligand>
        <name>(6S)-NADPHX</name>
        <dbReference type="ChEBI" id="CHEBI:64076"/>
    </ligand>
</feature>
<dbReference type="PANTHER" id="PTHR12592">
    <property type="entry name" value="ATP-DEPENDENT (S)-NAD(P)H-HYDRATE DEHYDRATASE FAMILY MEMBER"/>
    <property type="match status" value="1"/>
</dbReference>
<protein>
    <recommendedName>
        <fullName evidence="19">Bifunctional NAD(P)H-hydrate repair enzyme</fullName>
    </recommendedName>
    <alternativeName>
        <fullName evidence="19">Nicotinamide nucleotide repair protein</fullName>
    </alternativeName>
    <domain>
        <recommendedName>
            <fullName evidence="19">ADP-dependent (S)-NAD(P)H-hydrate dehydratase</fullName>
            <ecNumber evidence="19">4.2.1.136</ecNumber>
        </recommendedName>
        <alternativeName>
            <fullName evidence="19">ADP-dependent NAD(P)HX dehydratase</fullName>
        </alternativeName>
    </domain>
    <domain>
        <recommendedName>
            <fullName evidence="19">NAD(P)H-hydrate epimerase</fullName>
            <ecNumber evidence="19">5.1.99.6</ecNumber>
        </recommendedName>
    </domain>
</protein>
<evidence type="ECO:0000256" key="2">
    <source>
        <dbReference type="ARBA" id="ARBA00000909"/>
    </source>
</evidence>
<accession>A0A1I3ZKP4</accession>
<comment type="function">
    <text evidence="17">Catalyzes the dehydration of the S-form of NAD(P)HX at the expense of ADP, which is converted to AMP. Together with NAD(P)HX epimerase, which catalyzes the epimerization of the S- and R-forms, the enzyme allows the repair of both epimers of NAD(P)HX, a damaged form of NAD(P)H that is a result of enzymatic or heat-dependent hydration.</text>
</comment>
<dbReference type="EC" id="4.2.1.136" evidence="19"/>
<keyword evidence="9 18" id="KW-0630">Potassium</keyword>
<comment type="catalytic activity">
    <reaction evidence="2 18 19">
        <text>(6R)-NADPHX = (6S)-NADPHX</text>
        <dbReference type="Rhea" id="RHEA:32227"/>
        <dbReference type="ChEBI" id="CHEBI:64076"/>
        <dbReference type="ChEBI" id="CHEBI:64077"/>
        <dbReference type="EC" id="5.1.99.6"/>
    </reaction>
</comment>
<keyword evidence="8 17" id="KW-0521">NADP</keyword>
<dbReference type="PROSITE" id="PS01050">
    <property type="entry name" value="YJEF_C_2"/>
    <property type="match status" value="1"/>
</dbReference>
<dbReference type="GO" id="GO:0052856">
    <property type="term" value="F:NAD(P)HX epimerase activity"/>
    <property type="evidence" value="ECO:0007669"/>
    <property type="project" value="UniProtKB-UniRule"/>
</dbReference>
<evidence type="ECO:0000256" key="14">
    <source>
        <dbReference type="ARBA" id="ARBA00025153"/>
    </source>
</evidence>
<dbReference type="InterPro" id="IPR029056">
    <property type="entry name" value="Ribokinase-like"/>
</dbReference>
<feature type="binding site" evidence="17">
    <location>
        <position position="450"/>
    </location>
    <ligand>
        <name>(6S)-NADPHX</name>
        <dbReference type="ChEBI" id="CHEBI:64076"/>
    </ligand>
</feature>
<evidence type="ECO:0000259" key="20">
    <source>
        <dbReference type="PROSITE" id="PS51383"/>
    </source>
</evidence>
<feature type="binding site" evidence="17">
    <location>
        <position position="449"/>
    </location>
    <ligand>
        <name>AMP</name>
        <dbReference type="ChEBI" id="CHEBI:456215"/>
    </ligand>
</feature>
<dbReference type="Proteomes" id="UP000198635">
    <property type="component" value="Unassembled WGS sequence"/>
</dbReference>
<comment type="function">
    <text evidence="18">Catalyzes the epimerization of the S- and R-forms of NAD(P)HX, a damaged form of NAD(P)H that is a result of enzymatic or heat-dependent hydration. This is a prerequisite for the S-specific NAD(P)H-hydrate dehydratase to allow the repair of both epimers of NAD(P)HX.</text>
</comment>
<dbReference type="EC" id="5.1.99.6" evidence="19"/>
<evidence type="ECO:0000256" key="15">
    <source>
        <dbReference type="ARBA" id="ARBA00048238"/>
    </source>
</evidence>
<evidence type="ECO:0000256" key="19">
    <source>
        <dbReference type="PIRNR" id="PIRNR017184"/>
    </source>
</evidence>
<keyword evidence="13" id="KW-0511">Multifunctional enzyme</keyword>
<dbReference type="RefSeq" id="WP_092379032.1">
    <property type="nucleotide sequence ID" value="NZ_FORX01000025.1"/>
</dbReference>
<feature type="binding site" evidence="18">
    <location>
        <position position="163"/>
    </location>
    <ligand>
        <name>(6S)-NADPHX</name>
        <dbReference type="ChEBI" id="CHEBI:64076"/>
    </ligand>
</feature>
<evidence type="ECO:0000313" key="22">
    <source>
        <dbReference type="EMBL" id="SFK44510.1"/>
    </source>
</evidence>
<dbReference type="InterPro" id="IPR036652">
    <property type="entry name" value="YjeF_N_dom_sf"/>
</dbReference>
<keyword evidence="12 17" id="KW-0456">Lyase</keyword>
<evidence type="ECO:0000256" key="11">
    <source>
        <dbReference type="ARBA" id="ARBA00023235"/>
    </source>
</evidence>
<keyword evidence="7 17" id="KW-0067">ATP-binding</keyword>
<comment type="cofactor">
    <cofactor evidence="18 19">
        <name>K(+)</name>
        <dbReference type="ChEBI" id="CHEBI:29103"/>
    </cofactor>
    <text evidence="18 19">Binds 1 potassium ion per subunit.</text>
</comment>
<dbReference type="NCBIfam" id="TIGR00196">
    <property type="entry name" value="yjeF_cterm"/>
    <property type="match status" value="1"/>
</dbReference>
<dbReference type="GO" id="GO:0046872">
    <property type="term" value="F:metal ion binding"/>
    <property type="evidence" value="ECO:0007669"/>
    <property type="project" value="UniProtKB-UniRule"/>
</dbReference>
<feature type="binding site" evidence="18">
    <location>
        <position position="128"/>
    </location>
    <ligand>
        <name>K(+)</name>
        <dbReference type="ChEBI" id="CHEBI:29103"/>
    </ligand>
</feature>
<keyword evidence="11 18" id="KW-0413">Isomerase</keyword>
<dbReference type="PANTHER" id="PTHR12592:SF0">
    <property type="entry name" value="ATP-DEPENDENT (S)-NAD(P)H-HYDRATE DEHYDRATASE"/>
    <property type="match status" value="1"/>
</dbReference>
<comment type="catalytic activity">
    <reaction evidence="16 17 19">
        <text>(6S)-NADPHX + ADP = AMP + phosphate + NADPH + H(+)</text>
        <dbReference type="Rhea" id="RHEA:32235"/>
        <dbReference type="ChEBI" id="CHEBI:15378"/>
        <dbReference type="ChEBI" id="CHEBI:43474"/>
        <dbReference type="ChEBI" id="CHEBI:57783"/>
        <dbReference type="ChEBI" id="CHEBI:64076"/>
        <dbReference type="ChEBI" id="CHEBI:456215"/>
        <dbReference type="ChEBI" id="CHEBI:456216"/>
        <dbReference type="EC" id="4.2.1.136"/>
    </reaction>
</comment>
<dbReference type="PROSITE" id="PS51383">
    <property type="entry name" value="YJEF_C_3"/>
    <property type="match status" value="1"/>
</dbReference>
<dbReference type="NCBIfam" id="TIGR00197">
    <property type="entry name" value="yjeF_nterm"/>
    <property type="match status" value="1"/>
</dbReference>
<dbReference type="Gene3D" id="3.40.50.10260">
    <property type="entry name" value="YjeF N-terminal domain"/>
    <property type="match status" value="1"/>
</dbReference>
<dbReference type="SUPFAM" id="SSF64153">
    <property type="entry name" value="YjeF N-terminal domain-like"/>
    <property type="match status" value="1"/>
</dbReference>
<dbReference type="SUPFAM" id="SSF53613">
    <property type="entry name" value="Ribokinase-like"/>
    <property type="match status" value="1"/>
</dbReference>
<evidence type="ECO:0000256" key="7">
    <source>
        <dbReference type="ARBA" id="ARBA00022840"/>
    </source>
</evidence>
<comment type="catalytic activity">
    <reaction evidence="15 17 19">
        <text>(6S)-NADHX + ADP = AMP + phosphate + NADH + H(+)</text>
        <dbReference type="Rhea" id="RHEA:32223"/>
        <dbReference type="ChEBI" id="CHEBI:15378"/>
        <dbReference type="ChEBI" id="CHEBI:43474"/>
        <dbReference type="ChEBI" id="CHEBI:57945"/>
        <dbReference type="ChEBI" id="CHEBI:64074"/>
        <dbReference type="ChEBI" id="CHEBI:456215"/>
        <dbReference type="ChEBI" id="CHEBI:456216"/>
        <dbReference type="EC" id="4.2.1.136"/>
    </reaction>
</comment>
<evidence type="ECO:0000256" key="10">
    <source>
        <dbReference type="ARBA" id="ARBA00023027"/>
    </source>
</evidence>
<reference evidence="23" key="1">
    <citation type="submission" date="2016-10" db="EMBL/GenBank/DDBJ databases">
        <authorList>
            <person name="Varghese N."/>
            <person name="Submissions S."/>
        </authorList>
    </citation>
    <scope>NUCLEOTIDE SEQUENCE [LARGE SCALE GENOMIC DNA]</scope>
    <source>
        <strain evidence="23">DSM 5918</strain>
    </source>
</reference>
<dbReference type="PIRSF" id="PIRSF017184">
    <property type="entry name" value="Nnr"/>
    <property type="match status" value="1"/>
</dbReference>
<evidence type="ECO:0000256" key="5">
    <source>
        <dbReference type="ARBA" id="ARBA00022723"/>
    </source>
</evidence>
<evidence type="ECO:0000256" key="12">
    <source>
        <dbReference type="ARBA" id="ARBA00023239"/>
    </source>
</evidence>
<evidence type="ECO:0000259" key="21">
    <source>
        <dbReference type="PROSITE" id="PS51385"/>
    </source>
</evidence>
<dbReference type="OrthoDB" id="9806925at2"/>